<feature type="non-terminal residue" evidence="2">
    <location>
        <position position="1"/>
    </location>
</feature>
<dbReference type="EMBL" id="DWUW01000175">
    <property type="protein sequence ID" value="HJD31557.1"/>
    <property type="molecule type" value="Genomic_DNA"/>
</dbReference>
<accession>A0A9D2TZU0</accession>
<evidence type="ECO:0000313" key="3">
    <source>
        <dbReference type="Proteomes" id="UP000823851"/>
    </source>
</evidence>
<feature type="region of interest" description="Disordered" evidence="1">
    <location>
        <begin position="1"/>
        <end position="52"/>
    </location>
</feature>
<organism evidence="2 3">
    <name type="scientific">Candidatus Eisenbergiella stercorigallinarum</name>
    <dbReference type="NCBI Taxonomy" id="2838557"/>
    <lineage>
        <taxon>Bacteria</taxon>
        <taxon>Bacillati</taxon>
        <taxon>Bacillota</taxon>
        <taxon>Clostridia</taxon>
        <taxon>Lachnospirales</taxon>
        <taxon>Lachnospiraceae</taxon>
        <taxon>Eisenbergiella</taxon>
    </lineage>
</organism>
<protein>
    <submittedName>
        <fullName evidence="2">WG repeat-containing protein</fullName>
    </submittedName>
</protein>
<comment type="caution">
    <text evidence="2">The sequence shown here is derived from an EMBL/GenBank/DDBJ whole genome shotgun (WGS) entry which is preliminary data.</text>
</comment>
<dbReference type="PANTHER" id="PTHR37841">
    <property type="entry name" value="GLR2918 PROTEIN"/>
    <property type="match status" value="1"/>
</dbReference>
<evidence type="ECO:0000256" key="1">
    <source>
        <dbReference type="SAM" id="MobiDB-lite"/>
    </source>
</evidence>
<feature type="region of interest" description="Disordered" evidence="1">
    <location>
        <begin position="457"/>
        <end position="477"/>
    </location>
</feature>
<sequence length="477" mass="52795">EAPADDIVPDGDPAPVVAGQPADTGKNGGKADSQPGESEADTQEESLPGETEEAEYGQLAISGQYDGLRNAQDGITIVSKNGKWGLVSYENEVLVPLEYDYACNSPNDDGQTFFGNDGDFRVFDREGNEIFRTDRTITAVSDGVVLWEETDPDSYTMDYGYVRLDGTVLYEPVEEQTSGQAGAVGFNEGYAICTDYLCEQRLSTDGELFPIFGARYPLRHPELAEPPVESSTMESSADSSDGDLFYPIGALYQGYYVSWGMPFEDVLGDIYIYDKDGTEEYPLQIRDLARYAGFPWEDPELYWTVWGFQDNGVLCHSYGTILCISLEDGEKKQYFLIDAAKQDHTTDRFGYYAEPVITDASILATGDYIGIDQSRYWLIQKDGQWGYIDHDGNIVAFFDDATRFSNGMAMVIEDGYARFINEDMETCSDRIPAQTVAAYVDIFAVTTPDGEQLCFESSAPQAVKGSPQMEPQNGGRQ</sequence>
<dbReference type="Proteomes" id="UP000823851">
    <property type="component" value="Unassembled WGS sequence"/>
</dbReference>
<dbReference type="InterPro" id="IPR032774">
    <property type="entry name" value="WG_beta_rep"/>
</dbReference>
<dbReference type="PANTHER" id="PTHR37841:SF1">
    <property type="entry name" value="DUF3298 DOMAIN-CONTAINING PROTEIN"/>
    <property type="match status" value="1"/>
</dbReference>
<proteinExistence type="predicted"/>
<dbReference type="AlphaFoldDB" id="A0A9D2TZU0"/>
<reference evidence="2" key="1">
    <citation type="journal article" date="2021" name="PeerJ">
        <title>Extensive microbial diversity within the chicken gut microbiome revealed by metagenomics and culture.</title>
        <authorList>
            <person name="Gilroy R."/>
            <person name="Ravi A."/>
            <person name="Getino M."/>
            <person name="Pursley I."/>
            <person name="Horton D.L."/>
            <person name="Alikhan N.F."/>
            <person name="Baker D."/>
            <person name="Gharbi K."/>
            <person name="Hall N."/>
            <person name="Watson M."/>
            <person name="Adriaenssens E.M."/>
            <person name="Foster-Nyarko E."/>
            <person name="Jarju S."/>
            <person name="Secka A."/>
            <person name="Antonio M."/>
            <person name="Oren A."/>
            <person name="Chaudhuri R.R."/>
            <person name="La Ragione R."/>
            <person name="Hildebrand F."/>
            <person name="Pallen M.J."/>
        </authorList>
    </citation>
    <scope>NUCLEOTIDE SEQUENCE</scope>
    <source>
        <strain evidence="2">ChiHjej8B7-25341</strain>
    </source>
</reference>
<evidence type="ECO:0000313" key="2">
    <source>
        <dbReference type="EMBL" id="HJD31557.1"/>
    </source>
</evidence>
<dbReference type="Pfam" id="PF14903">
    <property type="entry name" value="WG_beta_rep"/>
    <property type="match status" value="2"/>
</dbReference>
<name>A0A9D2TZU0_9FIRM</name>
<reference evidence="2" key="2">
    <citation type="submission" date="2021-04" db="EMBL/GenBank/DDBJ databases">
        <authorList>
            <person name="Gilroy R."/>
        </authorList>
    </citation>
    <scope>NUCLEOTIDE SEQUENCE</scope>
    <source>
        <strain evidence="2">ChiHjej8B7-25341</strain>
    </source>
</reference>
<gene>
    <name evidence="2" type="ORF">H9912_06405</name>
</gene>